<comment type="similarity">
    <text evidence="1 4">Belongs to the type-B carboxylesterase/lipase family.</text>
</comment>
<proteinExistence type="inferred from homology"/>
<dbReference type="EMBL" id="JBHTLR010000029">
    <property type="protein sequence ID" value="MFD1218219.1"/>
    <property type="molecule type" value="Genomic_DNA"/>
</dbReference>
<dbReference type="InterPro" id="IPR050654">
    <property type="entry name" value="AChE-related_enzymes"/>
</dbReference>
<dbReference type="InterPro" id="IPR002018">
    <property type="entry name" value="CarbesteraseB"/>
</dbReference>
<dbReference type="PANTHER" id="PTHR43918:SF4">
    <property type="entry name" value="CARBOXYLIC ESTER HYDROLASE"/>
    <property type="match status" value="1"/>
</dbReference>
<dbReference type="Gene3D" id="3.40.50.1820">
    <property type="entry name" value="alpha/beta hydrolase"/>
    <property type="match status" value="1"/>
</dbReference>
<dbReference type="InterPro" id="IPR019819">
    <property type="entry name" value="Carboxylesterase_B_CS"/>
</dbReference>
<dbReference type="EC" id="3.1.1.-" evidence="4"/>
<dbReference type="Proteomes" id="UP001597264">
    <property type="component" value="Unassembled WGS sequence"/>
</dbReference>
<comment type="caution">
    <text evidence="6">The sequence shown here is derived from an EMBL/GenBank/DDBJ whole genome shotgun (WGS) entry which is preliminary data.</text>
</comment>
<dbReference type="PRINTS" id="PR00878">
    <property type="entry name" value="CHOLNESTRASE"/>
</dbReference>
<evidence type="ECO:0000313" key="6">
    <source>
        <dbReference type="EMBL" id="MFD1218219.1"/>
    </source>
</evidence>
<keyword evidence="2 4" id="KW-0378">Hydrolase</keyword>
<evidence type="ECO:0000256" key="4">
    <source>
        <dbReference type="RuleBase" id="RU361235"/>
    </source>
</evidence>
<keyword evidence="7" id="KW-1185">Reference proteome</keyword>
<dbReference type="InterPro" id="IPR000997">
    <property type="entry name" value="Cholinesterase"/>
</dbReference>
<reference evidence="7" key="1">
    <citation type="journal article" date="2019" name="Int. J. Syst. Evol. Microbiol.">
        <title>The Global Catalogue of Microorganisms (GCM) 10K type strain sequencing project: providing services to taxonomists for standard genome sequencing and annotation.</title>
        <authorList>
            <consortium name="The Broad Institute Genomics Platform"/>
            <consortium name="The Broad Institute Genome Sequencing Center for Infectious Disease"/>
            <person name="Wu L."/>
            <person name="Ma J."/>
        </authorList>
    </citation>
    <scope>NUCLEOTIDE SEQUENCE [LARGE SCALE GENOMIC DNA]</scope>
    <source>
        <strain evidence="7">CCUG 54356</strain>
    </source>
</reference>
<accession>A0ABW3UCE0</accession>
<dbReference type="SUPFAM" id="SSF53474">
    <property type="entry name" value="alpha/beta-Hydrolases"/>
    <property type="match status" value="1"/>
</dbReference>
<name>A0ABW3UCE0_9GAMM</name>
<evidence type="ECO:0000256" key="3">
    <source>
        <dbReference type="ARBA" id="ARBA00023157"/>
    </source>
</evidence>
<dbReference type="RefSeq" id="WP_230439180.1">
    <property type="nucleotide sequence ID" value="NZ_CP087715.1"/>
</dbReference>
<keyword evidence="3" id="KW-1015">Disulfide bond</keyword>
<evidence type="ECO:0000256" key="2">
    <source>
        <dbReference type="ARBA" id="ARBA00022801"/>
    </source>
</evidence>
<dbReference type="InterPro" id="IPR029058">
    <property type="entry name" value="AB_hydrolase_fold"/>
</dbReference>
<evidence type="ECO:0000256" key="1">
    <source>
        <dbReference type="ARBA" id="ARBA00005964"/>
    </source>
</evidence>
<dbReference type="InterPro" id="IPR019826">
    <property type="entry name" value="Carboxylesterase_B_AS"/>
</dbReference>
<protein>
    <recommendedName>
        <fullName evidence="4">Carboxylic ester hydrolase</fullName>
        <ecNumber evidence="4">3.1.1.-</ecNumber>
    </recommendedName>
</protein>
<dbReference type="PROSITE" id="PS00941">
    <property type="entry name" value="CARBOXYLESTERASE_B_2"/>
    <property type="match status" value="1"/>
</dbReference>
<feature type="domain" description="Carboxylesterase type B" evidence="5">
    <location>
        <begin position="3"/>
        <end position="477"/>
    </location>
</feature>
<gene>
    <name evidence="6" type="ORF">ACFQ2X_16580</name>
</gene>
<evidence type="ECO:0000313" key="7">
    <source>
        <dbReference type="Proteomes" id="UP001597264"/>
    </source>
</evidence>
<dbReference type="PANTHER" id="PTHR43918">
    <property type="entry name" value="ACETYLCHOLINESTERASE"/>
    <property type="match status" value="1"/>
</dbReference>
<organism evidence="6 7">
    <name type="scientific">Microbulbifer celer</name>
    <dbReference type="NCBI Taxonomy" id="435905"/>
    <lineage>
        <taxon>Bacteria</taxon>
        <taxon>Pseudomonadati</taxon>
        <taxon>Pseudomonadota</taxon>
        <taxon>Gammaproteobacteria</taxon>
        <taxon>Cellvibrionales</taxon>
        <taxon>Microbulbiferaceae</taxon>
        <taxon>Microbulbifer</taxon>
    </lineage>
</organism>
<evidence type="ECO:0000259" key="5">
    <source>
        <dbReference type="Pfam" id="PF00135"/>
    </source>
</evidence>
<dbReference type="Pfam" id="PF00135">
    <property type="entry name" value="COesterase"/>
    <property type="match status" value="1"/>
</dbReference>
<sequence length="515" mass="56227">MLTPAGPIQGRFAHCPHTETPVRQFLGIPYAAAPTGVLRWQPPQPLSAWSAPFSACEYGRPAPQSPSPLFEVTAADGTPLDNEDCLYLNVFAPPNCSDKPLPVMLWIHGGSFYLGAASQSLYSGNTLAASGRAIVVTTNYRLGALGFLRLCDISDVPATGNEGLHDQLAALRWVKENIKAFGGDPDNITLFGESAGAMSITCLLAAQPLDGRKKKARLFHKAILQSGNPEALHKVDDANEIASTFCDYLQKLTGNRNLTCAPVADILKAQEAIIADPRIESHWGQLPFKPVLDGGLVSTSPLQAIQQGAGADITLMAGSNLEEWNLFSAARPETFSLDEQQIRTHLKRRLPSGLIDPLLSHYHQRAAAMGSSPWPLWSRAWNQLLTDMTFTLPGLRLLSAHRGTCYHYQFTQPLTAQPVLGACHAAELGYVFGTHHEEELAHFYGAESNPHHLSSAMREAWLSFAETGSPGDDWPSFDRGGSWHFGDHPSGHRVDIHQLTALWQSLEDEHLRGYL</sequence>
<dbReference type="PROSITE" id="PS00122">
    <property type="entry name" value="CARBOXYLESTERASE_B_1"/>
    <property type="match status" value="1"/>
</dbReference>